<keyword evidence="6" id="KW-1185">Reference proteome</keyword>
<dbReference type="AlphaFoldDB" id="A0A3Q3FNK6"/>
<dbReference type="STRING" id="56723.ENSLBEP00000009024"/>
<dbReference type="Gene3D" id="2.60.40.10">
    <property type="entry name" value="Immunoglobulins"/>
    <property type="match status" value="1"/>
</dbReference>
<dbReference type="PANTHER" id="PTHR19944">
    <property type="entry name" value="MHC CLASS II-RELATED"/>
    <property type="match status" value="1"/>
</dbReference>
<dbReference type="GeneTree" id="ENSGT00940000161847"/>
<dbReference type="InterPro" id="IPR001003">
    <property type="entry name" value="MHC_II_a_N"/>
</dbReference>
<dbReference type="GO" id="GO:0042613">
    <property type="term" value="C:MHC class II protein complex"/>
    <property type="evidence" value="ECO:0007669"/>
    <property type="project" value="InterPro"/>
</dbReference>
<dbReference type="SUPFAM" id="SSF48726">
    <property type="entry name" value="Immunoglobulin"/>
    <property type="match status" value="1"/>
</dbReference>
<dbReference type="PROSITE" id="PS00290">
    <property type="entry name" value="IG_MHC"/>
    <property type="match status" value="1"/>
</dbReference>
<reference evidence="5" key="1">
    <citation type="submission" date="2025-05" db="UniProtKB">
        <authorList>
            <consortium name="Ensembl"/>
        </authorList>
    </citation>
    <scope>IDENTIFICATION</scope>
</reference>
<dbReference type="Proteomes" id="UP000261660">
    <property type="component" value="Unplaced"/>
</dbReference>
<dbReference type="Ensembl" id="ENSLBET00000021687.1">
    <property type="protein sequence ID" value="ENSLBEP00000020563.1"/>
    <property type="gene ID" value="ENSLBEG00000015824.1"/>
</dbReference>
<name>A0A3Q3FNK6_9LABR</name>
<dbReference type="InterPro" id="IPR050160">
    <property type="entry name" value="MHC/Immunoglobulin"/>
</dbReference>
<keyword evidence="2" id="KW-0325">Glycoprotein</keyword>
<dbReference type="GO" id="GO:0019882">
    <property type="term" value="P:antigen processing and presentation"/>
    <property type="evidence" value="ECO:0007669"/>
    <property type="project" value="InterPro"/>
</dbReference>
<dbReference type="InterPro" id="IPR013783">
    <property type="entry name" value="Ig-like_fold"/>
</dbReference>
<dbReference type="InterPro" id="IPR003006">
    <property type="entry name" value="Ig/MHC_CS"/>
</dbReference>
<dbReference type="Ensembl" id="ENSLBET00000009512.1">
    <property type="protein sequence ID" value="ENSLBEP00000009024.1"/>
    <property type="gene ID" value="ENSLBEG00000006982.1"/>
</dbReference>
<evidence type="ECO:0000256" key="2">
    <source>
        <dbReference type="ARBA" id="ARBA00023180"/>
    </source>
</evidence>
<dbReference type="GO" id="GO:0006955">
    <property type="term" value="P:immune response"/>
    <property type="evidence" value="ECO:0007669"/>
    <property type="project" value="InterPro"/>
</dbReference>
<evidence type="ECO:0000256" key="1">
    <source>
        <dbReference type="ARBA" id="ARBA00007394"/>
    </source>
</evidence>
<dbReference type="Pfam" id="PF00993">
    <property type="entry name" value="MHC_II_alpha"/>
    <property type="match status" value="1"/>
</dbReference>
<accession>A0A3Q3FNK6</accession>
<protein>
    <submittedName>
        <fullName evidence="5">H-2 class II histocompatibility antigen, A-U alpha chain-like</fullName>
    </submittedName>
</protein>
<dbReference type="InterPro" id="IPR007110">
    <property type="entry name" value="Ig-like_dom"/>
</dbReference>
<evidence type="ECO:0000259" key="4">
    <source>
        <dbReference type="PROSITE" id="PS50835"/>
    </source>
</evidence>
<sequence>MEPFLSRQWNLQDKSREIILSCSWTMKRSSLLILMLNAFCTLSQIPHEVTYVVGCENNTVEVQYEFDNEEILYMDFERNDIVYTVPPFIMLNPSEIFSGIHLYGDALKAKVACGVVLGVLKSQEKDLPEVTDPPESVLYPADEVQFGFENSLTCFVNHFYPPGIKVSWTKNGHPVSEGVSLSRYYPNKDKTFHQFSTLKFTPEEGDIYSCTVEHIALDLPQTRIWEPDISHPSIGLDVYCGVSVTVGLLGFAGGIVLLIKGHLGQ</sequence>
<evidence type="ECO:0000256" key="3">
    <source>
        <dbReference type="ARBA" id="ARBA00023319"/>
    </source>
</evidence>
<dbReference type="InterPro" id="IPR036179">
    <property type="entry name" value="Ig-like_dom_sf"/>
</dbReference>
<feature type="domain" description="Ig-like" evidence="4">
    <location>
        <begin position="128"/>
        <end position="214"/>
    </location>
</feature>
<comment type="similarity">
    <text evidence="1">Belongs to the MHC class II family.</text>
</comment>
<dbReference type="SMART" id="SM00407">
    <property type="entry name" value="IGc1"/>
    <property type="match status" value="1"/>
</dbReference>
<dbReference type="SUPFAM" id="SSF54452">
    <property type="entry name" value="MHC antigen-recognition domain"/>
    <property type="match status" value="1"/>
</dbReference>
<dbReference type="PROSITE" id="PS50835">
    <property type="entry name" value="IG_LIKE"/>
    <property type="match status" value="1"/>
</dbReference>
<evidence type="ECO:0000313" key="5">
    <source>
        <dbReference type="Ensembl" id="ENSLBEP00000020563.1"/>
    </source>
</evidence>
<dbReference type="CDD" id="cd05767">
    <property type="entry name" value="IgC1_MHC_II_alpha"/>
    <property type="match status" value="1"/>
</dbReference>
<dbReference type="InterPro" id="IPR011162">
    <property type="entry name" value="MHC_I/II-like_Ag-recog"/>
</dbReference>
<keyword evidence="3" id="KW-0393">Immunoglobulin domain</keyword>
<dbReference type="InterPro" id="IPR003597">
    <property type="entry name" value="Ig_C1-set"/>
</dbReference>
<evidence type="ECO:0000313" key="6">
    <source>
        <dbReference type="Proteomes" id="UP000261660"/>
    </source>
</evidence>
<proteinExistence type="inferred from homology"/>
<dbReference type="PANTHER" id="PTHR19944:SF105">
    <property type="entry name" value="RLA CLASS II HISTOCOMPATIBILITY ANTIGEN, DP ALPHA-1 CHAIN"/>
    <property type="match status" value="1"/>
</dbReference>
<dbReference type="Pfam" id="PF07654">
    <property type="entry name" value="C1-set"/>
    <property type="match status" value="1"/>
</dbReference>
<organism evidence="5 6">
    <name type="scientific">Labrus bergylta</name>
    <name type="common">ballan wrasse</name>
    <dbReference type="NCBI Taxonomy" id="56723"/>
    <lineage>
        <taxon>Eukaryota</taxon>
        <taxon>Metazoa</taxon>
        <taxon>Chordata</taxon>
        <taxon>Craniata</taxon>
        <taxon>Vertebrata</taxon>
        <taxon>Euteleostomi</taxon>
        <taxon>Actinopterygii</taxon>
        <taxon>Neopterygii</taxon>
        <taxon>Teleostei</taxon>
        <taxon>Neoteleostei</taxon>
        <taxon>Acanthomorphata</taxon>
        <taxon>Eupercaria</taxon>
        <taxon>Labriformes</taxon>
        <taxon>Labridae</taxon>
        <taxon>Labrus</taxon>
    </lineage>
</organism>